<dbReference type="GO" id="GO:0005886">
    <property type="term" value="C:plasma membrane"/>
    <property type="evidence" value="ECO:0007669"/>
    <property type="project" value="UniProtKB-SubCell"/>
</dbReference>
<dbReference type="RefSeq" id="WP_069977777.1">
    <property type="nucleotide sequence ID" value="NZ_CP017269.1"/>
</dbReference>
<gene>
    <name evidence="11" type="ORF">Gferi_14695</name>
</gene>
<evidence type="ECO:0000256" key="5">
    <source>
        <dbReference type="ARBA" id="ARBA00022692"/>
    </source>
</evidence>
<dbReference type="PANTHER" id="PTHR35011">
    <property type="entry name" value="2,3-DIKETO-L-GULONATE TRAP TRANSPORTER SMALL PERMEASE PROTEIN YIAM"/>
    <property type="match status" value="1"/>
</dbReference>
<proteinExistence type="inferred from homology"/>
<feature type="transmembrane region" description="Helical" evidence="9">
    <location>
        <begin position="86"/>
        <end position="107"/>
    </location>
</feature>
<evidence type="ECO:0000313" key="11">
    <source>
        <dbReference type="EMBL" id="AOT70713.1"/>
    </source>
</evidence>
<name>A0A1D8GIF8_9FIRM</name>
<keyword evidence="3" id="KW-1003">Cell membrane</keyword>
<evidence type="ECO:0000256" key="1">
    <source>
        <dbReference type="ARBA" id="ARBA00004429"/>
    </source>
</evidence>
<evidence type="ECO:0000256" key="7">
    <source>
        <dbReference type="ARBA" id="ARBA00023136"/>
    </source>
</evidence>
<comment type="subcellular location">
    <subcellularLocation>
        <location evidence="1">Cell inner membrane</location>
        <topology evidence="1">Multi-pass membrane protein</topology>
    </subcellularLocation>
</comment>
<feature type="domain" description="Tripartite ATP-independent periplasmic transporters DctQ component" evidence="10">
    <location>
        <begin position="23"/>
        <end position="152"/>
    </location>
</feature>
<comment type="similarity">
    <text evidence="8">Belongs to the TRAP transporter small permease family.</text>
</comment>
<dbReference type="STRING" id="1424294.Gferi_14695"/>
<evidence type="ECO:0000256" key="2">
    <source>
        <dbReference type="ARBA" id="ARBA00022448"/>
    </source>
</evidence>
<evidence type="ECO:0000256" key="4">
    <source>
        <dbReference type="ARBA" id="ARBA00022519"/>
    </source>
</evidence>
<dbReference type="Pfam" id="PF04290">
    <property type="entry name" value="DctQ"/>
    <property type="match status" value="1"/>
</dbReference>
<keyword evidence="4" id="KW-0997">Cell inner membrane</keyword>
<keyword evidence="7 9" id="KW-0472">Membrane</keyword>
<feature type="transmembrane region" description="Helical" evidence="9">
    <location>
        <begin position="12"/>
        <end position="36"/>
    </location>
</feature>
<dbReference type="Proteomes" id="UP000095743">
    <property type="component" value="Chromosome"/>
</dbReference>
<keyword evidence="5 9" id="KW-0812">Transmembrane</keyword>
<evidence type="ECO:0000256" key="6">
    <source>
        <dbReference type="ARBA" id="ARBA00022989"/>
    </source>
</evidence>
<dbReference type="GO" id="GO:0022857">
    <property type="term" value="F:transmembrane transporter activity"/>
    <property type="evidence" value="ECO:0007669"/>
    <property type="project" value="TreeGrafter"/>
</dbReference>
<keyword evidence="2" id="KW-0813">Transport</keyword>
<dbReference type="PANTHER" id="PTHR35011:SF5">
    <property type="entry name" value="SIALIC ACID TRAP TRANSPORTER SMALL PERMEASE PROTEIN SIAQ"/>
    <property type="match status" value="1"/>
</dbReference>
<evidence type="ECO:0000256" key="8">
    <source>
        <dbReference type="ARBA" id="ARBA00038436"/>
    </source>
</evidence>
<dbReference type="GO" id="GO:0015740">
    <property type="term" value="P:C4-dicarboxylate transport"/>
    <property type="evidence" value="ECO:0007669"/>
    <property type="project" value="TreeGrafter"/>
</dbReference>
<sequence>MKNKDIIERILELGTSLAFGALVVNVTIQVVTRFLIPSVTVVWTEEASRFLFIYSVVFAAPLAMKKREYVNVDMLLNIMPKGMRKAIELLIQIASIGLFGVVFIKGIEFAKLGMGQTSATLGIPMYRIYSSIAITSFFIMIYGIYNFVSDIRGMRDRGDRT</sequence>
<reference evidence="11 12" key="1">
    <citation type="submission" date="2016-09" db="EMBL/GenBank/DDBJ databases">
        <title>Genomic analysis reveals versatility of anaerobic energy metabolism of Geosporobacter ferrireducens IRF9 of phylum Firmicutes.</title>
        <authorList>
            <person name="Kim S.-J."/>
        </authorList>
    </citation>
    <scope>NUCLEOTIDE SEQUENCE [LARGE SCALE GENOMIC DNA]</scope>
    <source>
        <strain evidence="11 12">IRF9</strain>
    </source>
</reference>
<dbReference type="EMBL" id="CP017269">
    <property type="protein sequence ID" value="AOT70713.1"/>
    <property type="molecule type" value="Genomic_DNA"/>
</dbReference>
<dbReference type="AlphaFoldDB" id="A0A1D8GIF8"/>
<dbReference type="InterPro" id="IPR007387">
    <property type="entry name" value="TRAP_DctQ"/>
</dbReference>
<keyword evidence="12" id="KW-1185">Reference proteome</keyword>
<accession>A0A1D8GIF8</accession>
<protein>
    <recommendedName>
        <fullName evidence="10">Tripartite ATP-independent periplasmic transporters DctQ component domain-containing protein</fullName>
    </recommendedName>
</protein>
<organism evidence="11 12">
    <name type="scientific">Geosporobacter ferrireducens</name>
    <dbReference type="NCBI Taxonomy" id="1424294"/>
    <lineage>
        <taxon>Bacteria</taxon>
        <taxon>Bacillati</taxon>
        <taxon>Bacillota</taxon>
        <taxon>Clostridia</taxon>
        <taxon>Peptostreptococcales</taxon>
        <taxon>Thermotaleaceae</taxon>
        <taxon>Geosporobacter</taxon>
    </lineage>
</organism>
<evidence type="ECO:0000313" key="12">
    <source>
        <dbReference type="Proteomes" id="UP000095743"/>
    </source>
</evidence>
<evidence type="ECO:0000256" key="3">
    <source>
        <dbReference type="ARBA" id="ARBA00022475"/>
    </source>
</evidence>
<feature type="transmembrane region" description="Helical" evidence="9">
    <location>
        <begin position="48"/>
        <end position="65"/>
    </location>
</feature>
<keyword evidence="6 9" id="KW-1133">Transmembrane helix</keyword>
<dbReference type="InterPro" id="IPR055348">
    <property type="entry name" value="DctQ"/>
</dbReference>
<dbReference type="OrthoDB" id="45144at2"/>
<evidence type="ECO:0000259" key="10">
    <source>
        <dbReference type="Pfam" id="PF04290"/>
    </source>
</evidence>
<feature type="transmembrane region" description="Helical" evidence="9">
    <location>
        <begin position="127"/>
        <end position="148"/>
    </location>
</feature>
<dbReference type="KEGG" id="gfe:Gferi_14695"/>
<evidence type="ECO:0000256" key="9">
    <source>
        <dbReference type="SAM" id="Phobius"/>
    </source>
</evidence>